<dbReference type="RefSeq" id="WP_136819254.1">
    <property type="nucleotide sequence ID" value="NZ_BMJX01000001.1"/>
</dbReference>
<comment type="caution">
    <text evidence="2">The sequence shown here is derived from an EMBL/GenBank/DDBJ whole genome shotgun (WGS) entry which is preliminary data.</text>
</comment>
<dbReference type="InterPro" id="IPR050553">
    <property type="entry name" value="Thioredoxin_ResA/DsbE_sf"/>
</dbReference>
<dbReference type="Pfam" id="PF00085">
    <property type="entry name" value="Thioredoxin"/>
    <property type="match status" value="1"/>
</dbReference>
<dbReference type="OrthoDB" id="793244at2"/>
<dbReference type="SUPFAM" id="SSF52833">
    <property type="entry name" value="Thioredoxin-like"/>
    <property type="match status" value="1"/>
</dbReference>
<reference evidence="2 3" key="1">
    <citation type="submission" date="2019-04" db="EMBL/GenBank/DDBJ databases">
        <title>Sphingobacterium olei sp. nov., isolated from oil-contaminated soil.</title>
        <authorList>
            <person name="Liu B."/>
        </authorList>
    </citation>
    <scope>NUCLEOTIDE SEQUENCE [LARGE SCALE GENOMIC DNA]</scope>
    <source>
        <strain evidence="2 3">Y3L14</strain>
    </source>
</reference>
<evidence type="ECO:0000313" key="3">
    <source>
        <dbReference type="Proteomes" id="UP000309872"/>
    </source>
</evidence>
<organism evidence="2 3">
    <name type="scientific">Sphingobacterium alkalisoli</name>
    <dbReference type="NCBI Taxonomy" id="1874115"/>
    <lineage>
        <taxon>Bacteria</taxon>
        <taxon>Pseudomonadati</taxon>
        <taxon>Bacteroidota</taxon>
        <taxon>Sphingobacteriia</taxon>
        <taxon>Sphingobacteriales</taxon>
        <taxon>Sphingobacteriaceae</taxon>
        <taxon>Sphingobacterium</taxon>
    </lineage>
</organism>
<keyword evidence="3" id="KW-1185">Reference proteome</keyword>
<dbReference type="Gene3D" id="3.40.30.10">
    <property type="entry name" value="Glutaredoxin"/>
    <property type="match status" value="1"/>
</dbReference>
<dbReference type="Proteomes" id="UP000309872">
    <property type="component" value="Unassembled WGS sequence"/>
</dbReference>
<dbReference type="InterPro" id="IPR013766">
    <property type="entry name" value="Thioredoxin_domain"/>
</dbReference>
<dbReference type="InterPro" id="IPR036249">
    <property type="entry name" value="Thioredoxin-like_sf"/>
</dbReference>
<dbReference type="CDD" id="cd02966">
    <property type="entry name" value="TlpA_like_family"/>
    <property type="match status" value="1"/>
</dbReference>
<gene>
    <name evidence="2" type="ORF">FAZ19_03800</name>
</gene>
<dbReference type="PANTHER" id="PTHR42852">
    <property type="entry name" value="THIOL:DISULFIDE INTERCHANGE PROTEIN DSBE"/>
    <property type="match status" value="1"/>
</dbReference>
<dbReference type="PANTHER" id="PTHR42852:SF17">
    <property type="entry name" value="THIOREDOXIN-LIKE PROTEIN HI_1115"/>
    <property type="match status" value="1"/>
</dbReference>
<dbReference type="EMBL" id="SUKA01000001">
    <property type="protein sequence ID" value="TJY68389.1"/>
    <property type="molecule type" value="Genomic_DNA"/>
</dbReference>
<accession>A0A4V5LYY3</accession>
<sequence>MRKLRKGDCYALLRAVNIALNTIRRLRFRSAHDDGENSFWKLPDRVRLDDQDICPKNPRNNYLFLRTVCETVFNVFKRSFQNRERFIQNPRTGKINVTNSDSLGSILRICCLFFICVLFSDAQAQSAGERIANGLGEVQPIIVGQNVPDDFWTKEHLFYSNGDTVRKTMREFKGKPMIIDFWATWCISCIQGLPKLSLLQDKYKGRLNVLLANSRVTRDDYSKIHSMKDDILRKSNLTTVYNDDYLASVFHYVAIPHYVWINPKGVVSGVTFSEFVNEDQVEVFINYNQKYEKRNQ</sequence>
<protein>
    <submittedName>
        <fullName evidence="2">TlpA family protein disulfide reductase</fullName>
    </submittedName>
</protein>
<name>A0A4V5LYY3_9SPHI</name>
<evidence type="ECO:0000313" key="2">
    <source>
        <dbReference type="EMBL" id="TJY68389.1"/>
    </source>
</evidence>
<dbReference type="PROSITE" id="PS51352">
    <property type="entry name" value="THIOREDOXIN_2"/>
    <property type="match status" value="1"/>
</dbReference>
<evidence type="ECO:0000259" key="1">
    <source>
        <dbReference type="PROSITE" id="PS51352"/>
    </source>
</evidence>
<feature type="domain" description="Thioredoxin" evidence="1">
    <location>
        <begin position="141"/>
        <end position="290"/>
    </location>
</feature>
<dbReference type="AlphaFoldDB" id="A0A4V5LYY3"/>
<proteinExistence type="predicted"/>